<dbReference type="EMBL" id="CAKMRJ010003334">
    <property type="protein sequence ID" value="CAH1430590.1"/>
    <property type="molecule type" value="Genomic_DNA"/>
</dbReference>
<sequence>MQKVVTSLAQRVPNLETWEKTLRDSVVKYTADALKNMEQKRTNDTFKYLDRMDEMLKMVKEIQQSYDDLSNTMGRQHGDEIVRLSEQLCDYRNKNIILQAVLVKVIQSAQQLLRPCNVRFDEVLFAMQKVQNSVDVLPKTLCNDELSKQVPQSFQKVFDLIENLKGSKSVDEAGEDENVVITETSPSPKIDVVSKPQPPPPPTKTTIPPTECEIHESPKIPSPPTSFVMPPVQIAPEFPETPKAPINDKGKMPLDISEMSPMKTFPVCEKEVKEHALSPLVYVIRQLRVDELVPKQTTAPPASDEYQWDIPMSPNARYYSVFQPLHPHLSSEMQIPIELNRLEEFFKAHAQPPKDVWSLRRIIRVLGYKKKSFKKEEYFGFEVVRSDNIKYFFSEADFPNLNPNDLYVIGRYFQNKLLTHEPSRFPFLQIQRFLRSLVSDLSSIDAERFDSFVDNPPEEMNQDLEGIENRHRGPTEDPELGIIFSNEKDSPRLFFRLKQKHRCTTEFLEKMINLTLRSNASAAIKVKIIEELEWWVAVRKWIKRIYVSSRLRLEGIRPQIMSGKYTDQGFGVTTEGVSKSGHQRVDFLYKQQLV</sequence>
<organism evidence="2 3">
    <name type="scientific">Lactuca virosa</name>
    <dbReference type="NCBI Taxonomy" id="75947"/>
    <lineage>
        <taxon>Eukaryota</taxon>
        <taxon>Viridiplantae</taxon>
        <taxon>Streptophyta</taxon>
        <taxon>Embryophyta</taxon>
        <taxon>Tracheophyta</taxon>
        <taxon>Spermatophyta</taxon>
        <taxon>Magnoliopsida</taxon>
        <taxon>eudicotyledons</taxon>
        <taxon>Gunneridae</taxon>
        <taxon>Pentapetalae</taxon>
        <taxon>asterids</taxon>
        <taxon>campanulids</taxon>
        <taxon>Asterales</taxon>
        <taxon>Asteraceae</taxon>
        <taxon>Cichorioideae</taxon>
        <taxon>Cichorieae</taxon>
        <taxon>Lactucinae</taxon>
        <taxon>Lactuca</taxon>
    </lineage>
</organism>
<proteinExistence type="predicted"/>
<reference evidence="2 3" key="1">
    <citation type="submission" date="2022-01" db="EMBL/GenBank/DDBJ databases">
        <authorList>
            <person name="Xiong W."/>
            <person name="Schranz E."/>
        </authorList>
    </citation>
    <scope>NUCLEOTIDE SEQUENCE [LARGE SCALE GENOMIC DNA]</scope>
</reference>
<comment type="caution">
    <text evidence="2">The sequence shown here is derived from an EMBL/GenBank/DDBJ whole genome shotgun (WGS) entry which is preliminary data.</text>
</comment>
<accession>A0AAU9N8A3</accession>
<name>A0AAU9N8A3_9ASTR</name>
<gene>
    <name evidence="2" type="ORF">LVIROSA_LOCUS17353</name>
</gene>
<evidence type="ECO:0000313" key="3">
    <source>
        <dbReference type="Proteomes" id="UP001157418"/>
    </source>
</evidence>
<dbReference type="AlphaFoldDB" id="A0AAU9N8A3"/>
<dbReference type="Proteomes" id="UP001157418">
    <property type="component" value="Unassembled WGS sequence"/>
</dbReference>
<evidence type="ECO:0000256" key="1">
    <source>
        <dbReference type="SAM" id="MobiDB-lite"/>
    </source>
</evidence>
<feature type="region of interest" description="Disordered" evidence="1">
    <location>
        <begin position="188"/>
        <end position="211"/>
    </location>
</feature>
<evidence type="ECO:0000313" key="2">
    <source>
        <dbReference type="EMBL" id="CAH1430590.1"/>
    </source>
</evidence>
<protein>
    <submittedName>
        <fullName evidence="2">Uncharacterized protein</fullName>
    </submittedName>
</protein>
<keyword evidence="3" id="KW-1185">Reference proteome</keyword>